<dbReference type="RefSeq" id="WP_081555454.1">
    <property type="nucleotide sequence ID" value="NZ_MUKV01000011.1"/>
</dbReference>
<evidence type="ECO:0000313" key="3">
    <source>
        <dbReference type="Proteomes" id="UP000192721"/>
    </source>
</evidence>
<dbReference type="EMBL" id="MUKV01000011">
    <property type="protein sequence ID" value="OQS40093.1"/>
    <property type="molecule type" value="Genomic_DNA"/>
</dbReference>
<protein>
    <submittedName>
        <fullName evidence="2">Uncharacterized protein</fullName>
    </submittedName>
</protein>
<feature type="region of interest" description="Disordered" evidence="1">
    <location>
        <begin position="23"/>
        <end position="99"/>
    </location>
</feature>
<feature type="compositionally biased region" description="Basic and acidic residues" evidence="1">
    <location>
        <begin position="57"/>
        <end position="68"/>
    </location>
</feature>
<dbReference type="Proteomes" id="UP000192721">
    <property type="component" value="Unassembled WGS sequence"/>
</dbReference>
<name>A0A1W0CZJ0_9NEIS</name>
<sequence length="99" mass="10580">MHILSITAQLKAAASPLRQVSAVAAKTDSRAAASDPRKEMAEFVAPHPQSSTTNRDAASHGESFERLLRQAQSATRNKNDSPYSEDLMPPAGSLLHVLA</sequence>
<feature type="compositionally biased region" description="Polar residues" evidence="1">
    <location>
        <begin position="70"/>
        <end position="82"/>
    </location>
</feature>
<organism evidence="2 3">
    <name type="scientific">Chromobacterium haemolyticum</name>
    <dbReference type="NCBI Taxonomy" id="394935"/>
    <lineage>
        <taxon>Bacteria</taxon>
        <taxon>Pseudomonadati</taxon>
        <taxon>Pseudomonadota</taxon>
        <taxon>Betaproteobacteria</taxon>
        <taxon>Neisseriales</taxon>
        <taxon>Chromobacteriaceae</taxon>
        <taxon>Chromobacterium</taxon>
    </lineage>
</organism>
<evidence type="ECO:0000256" key="1">
    <source>
        <dbReference type="SAM" id="MobiDB-lite"/>
    </source>
</evidence>
<gene>
    <name evidence="2" type="ORF">B0T45_10555</name>
</gene>
<dbReference type="AlphaFoldDB" id="A0A1W0CZJ0"/>
<evidence type="ECO:0000313" key="2">
    <source>
        <dbReference type="EMBL" id="OQS40093.1"/>
    </source>
</evidence>
<proteinExistence type="predicted"/>
<reference evidence="2 3" key="1">
    <citation type="submission" date="2017-02" db="EMBL/GenBank/DDBJ databases">
        <title>Chromobacterium haemolyticum H5244.</title>
        <authorList>
            <person name="Gulvik C.A."/>
        </authorList>
    </citation>
    <scope>NUCLEOTIDE SEQUENCE [LARGE SCALE GENOMIC DNA]</scope>
    <source>
        <strain evidence="2 3">H5244</strain>
    </source>
</reference>
<accession>A0A1W0CZJ0</accession>
<comment type="caution">
    <text evidence="2">The sequence shown here is derived from an EMBL/GenBank/DDBJ whole genome shotgun (WGS) entry which is preliminary data.</text>
</comment>